<dbReference type="AlphaFoldDB" id="A0A8K0R133"/>
<dbReference type="PANTHER" id="PTHR45033">
    <property type="match status" value="1"/>
</dbReference>
<dbReference type="CDD" id="cd08276">
    <property type="entry name" value="MDR7"/>
    <property type="match status" value="1"/>
</dbReference>
<dbReference type="PANTHER" id="PTHR45033:SF1">
    <property type="entry name" value="OXIDOREDUCTASE (EUROFUNG)"/>
    <property type="match status" value="1"/>
</dbReference>
<dbReference type="Pfam" id="PF00107">
    <property type="entry name" value="ADH_zinc_N"/>
    <property type="match status" value="1"/>
</dbReference>
<evidence type="ECO:0000313" key="3">
    <source>
        <dbReference type="Proteomes" id="UP000813461"/>
    </source>
</evidence>
<gene>
    <name evidence="2" type="ORF">FB567DRAFT_604954</name>
</gene>
<evidence type="ECO:0000259" key="1">
    <source>
        <dbReference type="SMART" id="SM00829"/>
    </source>
</evidence>
<proteinExistence type="predicted"/>
<dbReference type="GO" id="GO:0016491">
    <property type="term" value="F:oxidoreductase activity"/>
    <property type="evidence" value="ECO:0007669"/>
    <property type="project" value="InterPro"/>
</dbReference>
<dbReference type="InterPro" id="IPR052711">
    <property type="entry name" value="Zinc_ADH-like"/>
</dbReference>
<sequence>MSYPKTHRAWRRSVTPYPLSLVLSTEQVPEELGPNEVLIKIHAVSLNYRDHAILKEGKYPLDVEIGGVVGSDCAAEVVAVGENAARFLVGDHVAPNVDLLSLTGHERQLEFIALGGNGPGTLQEYAVFDENVLVKLPSRLSWEEASTLPGVGTTVWNVLDGLRKPTTDTAALLQGTGGVSIMALLVCLAAGIKPIITSSSDDKLARLQQLSPEVAGINYKTADVKGEALKITDGKGVDFILNNVGISSLPEDLDLVRKNGSIALVGFLDGFTAKFPPEILHTLLYKACKIQGILAGSRADFEALNAFLEEKKVDLAPIVDKVFSFEEAPRAMEYLASGRHVGKVIIKVS</sequence>
<dbReference type="SMART" id="SM00829">
    <property type="entry name" value="PKS_ER"/>
    <property type="match status" value="1"/>
</dbReference>
<name>A0A8K0R133_9PLEO</name>
<comment type="caution">
    <text evidence="2">The sequence shown here is derived from an EMBL/GenBank/DDBJ whole genome shotgun (WGS) entry which is preliminary data.</text>
</comment>
<protein>
    <recommendedName>
        <fullName evidence="1">Enoyl reductase (ER) domain-containing protein</fullName>
    </recommendedName>
</protein>
<dbReference type="OrthoDB" id="3509362at2759"/>
<dbReference type="SUPFAM" id="SSF50129">
    <property type="entry name" value="GroES-like"/>
    <property type="match status" value="1"/>
</dbReference>
<dbReference type="InterPro" id="IPR036291">
    <property type="entry name" value="NAD(P)-bd_dom_sf"/>
</dbReference>
<accession>A0A8K0R133</accession>
<feature type="domain" description="Enoyl reductase (ER)" evidence="1">
    <location>
        <begin position="18"/>
        <end position="346"/>
    </location>
</feature>
<dbReference type="Gene3D" id="3.90.180.10">
    <property type="entry name" value="Medium-chain alcohol dehydrogenases, catalytic domain"/>
    <property type="match status" value="1"/>
</dbReference>
<dbReference type="Pfam" id="PF08240">
    <property type="entry name" value="ADH_N"/>
    <property type="match status" value="1"/>
</dbReference>
<dbReference type="EMBL" id="JAGMVJ010000013">
    <property type="protein sequence ID" value="KAH7083860.1"/>
    <property type="molecule type" value="Genomic_DNA"/>
</dbReference>
<organism evidence="2 3">
    <name type="scientific">Paraphoma chrysanthemicola</name>
    <dbReference type="NCBI Taxonomy" id="798071"/>
    <lineage>
        <taxon>Eukaryota</taxon>
        <taxon>Fungi</taxon>
        <taxon>Dikarya</taxon>
        <taxon>Ascomycota</taxon>
        <taxon>Pezizomycotina</taxon>
        <taxon>Dothideomycetes</taxon>
        <taxon>Pleosporomycetidae</taxon>
        <taxon>Pleosporales</taxon>
        <taxon>Pleosporineae</taxon>
        <taxon>Phaeosphaeriaceae</taxon>
        <taxon>Paraphoma</taxon>
    </lineage>
</organism>
<dbReference type="Gene3D" id="3.40.50.720">
    <property type="entry name" value="NAD(P)-binding Rossmann-like Domain"/>
    <property type="match status" value="1"/>
</dbReference>
<dbReference type="InterPro" id="IPR011032">
    <property type="entry name" value="GroES-like_sf"/>
</dbReference>
<dbReference type="InterPro" id="IPR020843">
    <property type="entry name" value="ER"/>
</dbReference>
<dbReference type="SUPFAM" id="SSF51735">
    <property type="entry name" value="NAD(P)-binding Rossmann-fold domains"/>
    <property type="match status" value="1"/>
</dbReference>
<dbReference type="InterPro" id="IPR013149">
    <property type="entry name" value="ADH-like_C"/>
</dbReference>
<dbReference type="Proteomes" id="UP000813461">
    <property type="component" value="Unassembled WGS sequence"/>
</dbReference>
<dbReference type="InterPro" id="IPR013154">
    <property type="entry name" value="ADH-like_N"/>
</dbReference>
<keyword evidence="3" id="KW-1185">Reference proteome</keyword>
<evidence type="ECO:0000313" key="2">
    <source>
        <dbReference type="EMBL" id="KAH7083860.1"/>
    </source>
</evidence>
<reference evidence="2" key="1">
    <citation type="journal article" date="2021" name="Nat. Commun.">
        <title>Genetic determinants of endophytism in the Arabidopsis root mycobiome.</title>
        <authorList>
            <person name="Mesny F."/>
            <person name="Miyauchi S."/>
            <person name="Thiergart T."/>
            <person name="Pickel B."/>
            <person name="Atanasova L."/>
            <person name="Karlsson M."/>
            <person name="Huettel B."/>
            <person name="Barry K.W."/>
            <person name="Haridas S."/>
            <person name="Chen C."/>
            <person name="Bauer D."/>
            <person name="Andreopoulos W."/>
            <person name="Pangilinan J."/>
            <person name="LaButti K."/>
            <person name="Riley R."/>
            <person name="Lipzen A."/>
            <person name="Clum A."/>
            <person name="Drula E."/>
            <person name="Henrissat B."/>
            <person name="Kohler A."/>
            <person name="Grigoriev I.V."/>
            <person name="Martin F.M."/>
            <person name="Hacquard S."/>
        </authorList>
    </citation>
    <scope>NUCLEOTIDE SEQUENCE</scope>
    <source>
        <strain evidence="2">MPI-SDFR-AT-0120</strain>
    </source>
</reference>